<dbReference type="AlphaFoldDB" id="W1J1H0"/>
<dbReference type="STRING" id="1427518.XSR1_360010"/>
<keyword evidence="2" id="KW-1185">Reference proteome</keyword>
<gene>
    <name evidence="1" type="ORF">XSR1_360010</name>
</gene>
<dbReference type="EMBL" id="CBXF010000095">
    <property type="protein sequence ID" value="CDL83726.1"/>
    <property type="molecule type" value="Genomic_DNA"/>
</dbReference>
<comment type="caution">
    <text evidence="1">The sequence shown here is derived from an EMBL/GenBank/DDBJ whole genome shotgun (WGS) entry which is preliminary data.</text>
</comment>
<dbReference type="Proteomes" id="UP000019202">
    <property type="component" value="Unassembled WGS sequence"/>
</dbReference>
<evidence type="ECO:0000313" key="2">
    <source>
        <dbReference type="Proteomes" id="UP000019202"/>
    </source>
</evidence>
<accession>W1J1H0</accession>
<organism evidence="1 2">
    <name type="scientific">Xenorhabdus szentirmaii DSM 16338</name>
    <dbReference type="NCBI Taxonomy" id="1427518"/>
    <lineage>
        <taxon>Bacteria</taxon>
        <taxon>Pseudomonadati</taxon>
        <taxon>Pseudomonadota</taxon>
        <taxon>Gammaproteobacteria</taxon>
        <taxon>Enterobacterales</taxon>
        <taxon>Morganellaceae</taxon>
        <taxon>Xenorhabdus</taxon>
    </lineage>
</organism>
<proteinExistence type="predicted"/>
<sequence>MGASMHIIDDELIDYPYFLEKLTVTGSGFMGTGIHIIDDMRVRP</sequence>
<evidence type="ECO:0000313" key="1">
    <source>
        <dbReference type="EMBL" id="CDL83726.1"/>
    </source>
</evidence>
<name>W1J1H0_9GAMM</name>
<reference evidence="1" key="1">
    <citation type="submission" date="2013-11" db="EMBL/GenBank/DDBJ databases">
        <title>Draft genome sequence and annotation of the entomopathogenic bacteria, Xenorhabdus cabanillasi strain JM26 and Xenorhabdus szentirmai strain DSM 16338.</title>
        <authorList>
            <person name="Gualtieri M."/>
            <person name="Ogier J.C."/>
            <person name="Pages S."/>
            <person name="Givaudan A."/>
            <person name="Gaudriault S."/>
        </authorList>
    </citation>
    <scope>NUCLEOTIDE SEQUENCE [LARGE SCALE GENOMIC DNA]</scope>
    <source>
        <strain evidence="1">DSM 16338</strain>
    </source>
</reference>
<protein>
    <submittedName>
        <fullName evidence="1">Uncharacterized protein</fullName>
    </submittedName>
</protein>